<name>A0A069QHL9_HOYLO</name>
<gene>
    <name evidence="2" type="ORF">HMPREF1991_01792</name>
</gene>
<feature type="region of interest" description="Disordered" evidence="1">
    <location>
        <begin position="1"/>
        <end position="22"/>
    </location>
</feature>
<dbReference type="AlphaFoldDB" id="A0A069QHL9"/>
<organism evidence="2 3">
    <name type="scientific">Hoylesella loescheii DSM 19665 = JCM 12249 = ATCC 15930</name>
    <dbReference type="NCBI Taxonomy" id="1122985"/>
    <lineage>
        <taxon>Bacteria</taxon>
        <taxon>Pseudomonadati</taxon>
        <taxon>Bacteroidota</taxon>
        <taxon>Bacteroidia</taxon>
        <taxon>Bacteroidales</taxon>
        <taxon>Prevotellaceae</taxon>
        <taxon>Hoylesella</taxon>
    </lineage>
</organism>
<comment type="caution">
    <text evidence="2">The sequence shown here is derived from an EMBL/GenBank/DDBJ whole genome shotgun (WGS) entry which is preliminary data.</text>
</comment>
<sequence>MSTYQQPTLSTRSPMTLKQTSRHHHVKLPAFVANIEKTS</sequence>
<protein>
    <submittedName>
        <fullName evidence="2">Uncharacterized protein</fullName>
    </submittedName>
</protein>
<evidence type="ECO:0000313" key="3">
    <source>
        <dbReference type="Proteomes" id="UP000027442"/>
    </source>
</evidence>
<accession>A0A069QHL9</accession>
<keyword evidence="3" id="KW-1185">Reference proteome</keyword>
<dbReference type="EMBL" id="JNGW01000076">
    <property type="protein sequence ID" value="KDR52167.1"/>
    <property type="molecule type" value="Genomic_DNA"/>
</dbReference>
<evidence type="ECO:0000313" key="2">
    <source>
        <dbReference type="EMBL" id="KDR52167.1"/>
    </source>
</evidence>
<feature type="compositionally biased region" description="Polar residues" evidence="1">
    <location>
        <begin position="1"/>
        <end position="19"/>
    </location>
</feature>
<reference evidence="2 3" key="1">
    <citation type="submission" date="2013-08" db="EMBL/GenBank/DDBJ databases">
        <authorList>
            <person name="Weinstock G."/>
            <person name="Sodergren E."/>
            <person name="Wylie T."/>
            <person name="Fulton L."/>
            <person name="Fulton R."/>
            <person name="Fronick C."/>
            <person name="O'Laughlin M."/>
            <person name="Godfrey J."/>
            <person name="Miner T."/>
            <person name="Herter B."/>
            <person name="Appelbaum E."/>
            <person name="Cordes M."/>
            <person name="Lek S."/>
            <person name="Wollam A."/>
            <person name="Pepin K.H."/>
            <person name="Palsikar V.B."/>
            <person name="Mitreva M."/>
            <person name="Wilson R.K."/>
        </authorList>
    </citation>
    <scope>NUCLEOTIDE SEQUENCE [LARGE SCALE GENOMIC DNA]</scope>
    <source>
        <strain evidence="2 3">ATCC 15930</strain>
    </source>
</reference>
<dbReference type="Proteomes" id="UP000027442">
    <property type="component" value="Unassembled WGS sequence"/>
</dbReference>
<dbReference type="PATRIC" id="fig|1122985.7.peg.1866"/>
<dbReference type="HOGENOM" id="CLU_3314642_0_0_10"/>
<proteinExistence type="predicted"/>
<evidence type="ECO:0000256" key="1">
    <source>
        <dbReference type="SAM" id="MobiDB-lite"/>
    </source>
</evidence>